<dbReference type="EMBL" id="MU858100">
    <property type="protein sequence ID" value="KAK4214038.1"/>
    <property type="molecule type" value="Genomic_DNA"/>
</dbReference>
<organism evidence="2 3">
    <name type="scientific">Rhypophila decipiens</name>
    <dbReference type="NCBI Taxonomy" id="261697"/>
    <lineage>
        <taxon>Eukaryota</taxon>
        <taxon>Fungi</taxon>
        <taxon>Dikarya</taxon>
        <taxon>Ascomycota</taxon>
        <taxon>Pezizomycotina</taxon>
        <taxon>Sordariomycetes</taxon>
        <taxon>Sordariomycetidae</taxon>
        <taxon>Sordariales</taxon>
        <taxon>Naviculisporaceae</taxon>
        <taxon>Rhypophila</taxon>
    </lineage>
</organism>
<comment type="caution">
    <text evidence="2">The sequence shown here is derived from an EMBL/GenBank/DDBJ whole genome shotgun (WGS) entry which is preliminary data.</text>
</comment>
<gene>
    <name evidence="2" type="ORF">QBC37DRAFT_161737</name>
</gene>
<feature type="transmembrane region" description="Helical" evidence="1">
    <location>
        <begin position="12"/>
        <end position="31"/>
    </location>
</feature>
<dbReference type="AlphaFoldDB" id="A0AAN6Y7E7"/>
<reference evidence="2" key="1">
    <citation type="journal article" date="2023" name="Mol. Phylogenet. Evol.">
        <title>Genome-scale phylogeny and comparative genomics of the fungal order Sordariales.</title>
        <authorList>
            <person name="Hensen N."/>
            <person name="Bonometti L."/>
            <person name="Westerberg I."/>
            <person name="Brannstrom I.O."/>
            <person name="Guillou S."/>
            <person name="Cros-Aarteil S."/>
            <person name="Calhoun S."/>
            <person name="Haridas S."/>
            <person name="Kuo A."/>
            <person name="Mondo S."/>
            <person name="Pangilinan J."/>
            <person name="Riley R."/>
            <person name="LaButti K."/>
            <person name="Andreopoulos B."/>
            <person name="Lipzen A."/>
            <person name="Chen C."/>
            <person name="Yan M."/>
            <person name="Daum C."/>
            <person name="Ng V."/>
            <person name="Clum A."/>
            <person name="Steindorff A."/>
            <person name="Ohm R.A."/>
            <person name="Martin F."/>
            <person name="Silar P."/>
            <person name="Natvig D.O."/>
            <person name="Lalanne C."/>
            <person name="Gautier V."/>
            <person name="Ament-Velasquez S.L."/>
            <person name="Kruys A."/>
            <person name="Hutchinson M.I."/>
            <person name="Powell A.J."/>
            <person name="Barry K."/>
            <person name="Miller A.N."/>
            <person name="Grigoriev I.V."/>
            <person name="Debuchy R."/>
            <person name="Gladieux P."/>
            <person name="Hiltunen Thoren M."/>
            <person name="Johannesson H."/>
        </authorList>
    </citation>
    <scope>NUCLEOTIDE SEQUENCE</scope>
    <source>
        <strain evidence="2">PSN293</strain>
    </source>
</reference>
<accession>A0AAN6Y7E7</accession>
<dbReference type="Proteomes" id="UP001301769">
    <property type="component" value="Unassembled WGS sequence"/>
</dbReference>
<sequence>MTESYRLHAFHLAFWWMIQMGMGWEMVRIFFLCFAQFHGICIGWCNGYPAVISVVSFFSHDPTQWLRDLVQLIWAAPGHPSIEVGITLEPGHF</sequence>
<keyword evidence="1" id="KW-0472">Membrane</keyword>
<keyword evidence="1" id="KW-1133">Transmembrane helix</keyword>
<proteinExistence type="predicted"/>
<name>A0AAN6Y7E7_9PEZI</name>
<keyword evidence="1" id="KW-0812">Transmembrane</keyword>
<evidence type="ECO:0000256" key="1">
    <source>
        <dbReference type="SAM" id="Phobius"/>
    </source>
</evidence>
<feature type="transmembrane region" description="Helical" evidence="1">
    <location>
        <begin position="37"/>
        <end position="58"/>
    </location>
</feature>
<keyword evidence="3" id="KW-1185">Reference proteome</keyword>
<protein>
    <submittedName>
        <fullName evidence="2">Uncharacterized protein</fullName>
    </submittedName>
</protein>
<evidence type="ECO:0000313" key="3">
    <source>
        <dbReference type="Proteomes" id="UP001301769"/>
    </source>
</evidence>
<evidence type="ECO:0000313" key="2">
    <source>
        <dbReference type="EMBL" id="KAK4214038.1"/>
    </source>
</evidence>
<reference evidence="2" key="2">
    <citation type="submission" date="2023-05" db="EMBL/GenBank/DDBJ databases">
        <authorList>
            <consortium name="Lawrence Berkeley National Laboratory"/>
            <person name="Steindorff A."/>
            <person name="Hensen N."/>
            <person name="Bonometti L."/>
            <person name="Westerberg I."/>
            <person name="Brannstrom I.O."/>
            <person name="Guillou S."/>
            <person name="Cros-Aarteil S."/>
            <person name="Calhoun S."/>
            <person name="Haridas S."/>
            <person name="Kuo A."/>
            <person name="Mondo S."/>
            <person name="Pangilinan J."/>
            <person name="Riley R."/>
            <person name="Labutti K."/>
            <person name="Andreopoulos B."/>
            <person name="Lipzen A."/>
            <person name="Chen C."/>
            <person name="Yanf M."/>
            <person name="Daum C."/>
            <person name="Ng V."/>
            <person name="Clum A."/>
            <person name="Ohm R."/>
            <person name="Martin F."/>
            <person name="Silar P."/>
            <person name="Natvig D."/>
            <person name="Lalanne C."/>
            <person name="Gautier V."/>
            <person name="Ament-Velasquez S.L."/>
            <person name="Kruys A."/>
            <person name="Hutchinson M.I."/>
            <person name="Powell A.J."/>
            <person name="Barry K."/>
            <person name="Miller A.N."/>
            <person name="Grigoriev I.V."/>
            <person name="Debuchy R."/>
            <person name="Gladieux P."/>
            <person name="Thoren M.H."/>
            <person name="Johannesson H."/>
        </authorList>
    </citation>
    <scope>NUCLEOTIDE SEQUENCE</scope>
    <source>
        <strain evidence="2">PSN293</strain>
    </source>
</reference>